<accession>A0A4U8QMC1</accession>
<dbReference type="InterPro" id="IPR035906">
    <property type="entry name" value="MetI-like_sf"/>
</dbReference>
<dbReference type="Proteomes" id="UP000306509">
    <property type="component" value="Unassembled WGS sequence"/>
</dbReference>
<dbReference type="PROSITE" id="PS50928">
    <property type="entry name" value="ABC_TM1"/>
    <property type="match status" value="1"/>
</dbReference>
<evidence type="ECO:0000256" key="6">
    <source>
        <dbReference type="ARBA" id="ARBA00022692"/>
    </source>
</evidence>
<evidence type="ECO:0000256" key="9">
    <source>
        <dbReference type="RuleBase" id="RU363032"/>
    </source>
</evidence>
<feature type="transmembrane region" description="Helical" evidence="9">
    <location>
        <begin position="246"/>
        <end position="264"/>
    </location>
</feature>
<dbReference type="GO" id="GO:0005886">
    <property type="term" value="C:plasma membrane"/>
    <property type="evidence" value="ECO:0007669"/>
    <property type="project" value="UniProtKB-SubCell"/>
</dbReference>
<feature type="transmembrane region" description="Helical" evidence="9">
    <location>
        <begin position="12"/>
        <end position="34"/>
    </location>
</feature>
<keyword evidence="3 9" id="KW-0813">Transport</keyword>
<dbReference type="Gene3D" id="1.10.3720.10">
    <property type="entry name" value="MetI-like"/>
    <property type="match status" value="1"/>
</dbReference>
<comment type="subcellular location">
    <subcellularLocation>
        <location evidence="1 9">Cell membrane</location>
        <topology evidence="1 9">Multi-pass membrane protein</topology>
    </subcellularLocation>
</comment>
<dbReference type="PANTHER" id="PTHR32243">
    <property type="entry name" value="MALTOSE TRANSPORT SYSTEM PERMEASE-RELATED"/>
    <property type="match status" value="1"/>
</dbReference>
<dbReference type="RefSeq" id="WP_242849101.1">
    <property type="nucleotide sequence ID" value="NZ_CAUSDN010000008.1"/>
</dbReference>
<organism evidence="11 12">
    <name type="scientific">Robinsoniella peoriensis</name>
    <dbReference type="NCBI Taxonomy" id="180332"/>
    <lineage>
        <taxon>Bacteria</taxon>
        <taxon>Bacillati</taxon>
        <taxon>Bacillota</taxon>
        <taxon>Clostridia</taxon>
        <taxon>Lachnospirales</taxon>
        <taxon>Lachnospiraceae</taxon>
        <taxon>Robinsoniella</taxon>
    </lineage>
</organism>
<keyword evidence="4" id="KW-1003">Cell membrane</keyword>
<keyword evidence="6 9" id="KW-0812">Transmembrane</keyword>
<dbReference type="InterPro" id="IPR000515">
    <property type="entry name" value="MetI-like"/>
</dbReference>
<feature type="transmembrane region" description="Helical" evidence="9">
    <location>
        <begin position="111"/>
        <end position="130"/>
    </location>
</feature>
<proteinExistence type="inferred from homology"/>
<dbReference type="SUPFAM" id="SSF161098">
    <property type="entry name" value="MetI-like"/>
    <property type="match status" value="1"/>
</dbReference>
<sequence>MRGKTKIRISLFLTYLVLGIFIIVMIIPILWGFMTSLKSTGEISRFPPTIFPEAIDMANYYKVLFLSNFSTYFKNSCIITLLCVIISTVIAGHAAYALARFHIRHKEQFMFAILMTSMVPAVALLIPLYIIAVKVGIYNTRFMLVLVYTAWRTPMLTWILKGFFESTPEAIEEAALIDGCSRLRTFYRIVVPISQPGIVSSALLTAVYVWNDFLVSFTFVTKEELRTVSVGLYSYITQYGVQWGELLSAVMITIIPIIILFVCLQKKFVDGMAAGAVKG</sequence>
<reference evidence="11 12" key="1">
    <citation type="journal article" date="2019" name="Anaerobe">
        <title>Detection of Robinsoniella peoriensis in multiple bone samples of a trauma patient.</title>
        <authorList>
            <person name="Schrottner P."/>
            <person name="Hartwich K."/>
            <person name="Bunk B."/>
            <person name="Schober I."/>
            <person name="Helbig S."/>
            <person name="Rudolph W.W."/>
            <person name="Gunzer F."/>
        </authorList>
    </citation>
    <scope>NUCLEOTIDE SEQUENCE [LARGE SCALE GENOMIC DNA]</scope>
    <source>
        <strain evidence="11 12">DSM 106044</strain>
    </source>
</reference>
<dbReference type="STRING" id="180332.GCA_000797495_00342"/>
<protein>
    <submittedName>
        <fullName evidence="11">Trehalose transport system permease protein SugB</fullName>
    </submittedName>
</protein>
<dbReference type="CDD" id="cd06261">
    <property type="entry name" value="TM_PBP2"/>
    <property type="match status" value="1"/>
</dbReference>
<evidence type="ECO:0000256" key="2">
    <source>
        <dbReference type="ARBA" id="ARBA00009047"/>
    </source>
</evidence>
<evidence type="ECO:0000256" key="3">
    <source>
        <dbReference type="ARBA" id="ARBA00022448"/>
    </source>
</evidence>
<gene>
    <name evidence="11" type="primary">sugB_4</name>
    <name evidence="11" type="ORF">DSM106044_01013</name>
</gene>
<evidence type="ECO:0000313" key="11">
    <source>
        <dbReference type="EMBL" id="TLD01976.1"/>
    </source>
</evidence>
<evidence type="ECO:0000256" key="5">
    <source>
        <dbReference type="ARBA" id="ARBA00022597"/>
    </source>
</evidence>
<evidence type="ECO:0000259" key="10">
    <source>
        <dbReference type="PROSITE" id="PS50928"/>
    </source>
</evidence>
<feature type="transmembrane region" description="Helical" evidence="9">
    <location>
        <begin position="78"/>
        <end position="99"/>
    </location>
</feature>
<keyword evidence="8 9" id="KW-0472">Membrane</keyword>
<evidence type="ECO:0000256" key="1">
    <source>
        <dbReference type="ARBA" id="ARBA00004651"/>
    </source>
</evidence>
<comment type="similarity">
    <text evidence="2">Belongs to the binding-protein-dependent transport system permease family. MalFG subfamily.</text>
</comment>
<dbReference type="EMBL" id="QGQD01000023">
    <property type="protein sequence ID" value="TLD01976.1"/>
    <property type="molecule type" value="Genomic_DNA"/>
</dbReference>
<evidence type="ECO:0000313" key="12">
    <source>
        <dbReference type="Proteomes" id="UP000306509"/>
    </source>
</evidence>
<name>A0A4U8QMC1_9FIRM</name>
<keyword evidence="7 9" id="KW-1133">Transmembrane helix</keyword>
<feature type="transmembrane region" description="Helical" evidence="9">
    <location>
        <begin position="142"/>
        <end position="164"/>
    </location>
</feature>
<dbReference type="GO" id="GO:0055085">
    <property type="term" value="P:transmembrane transport"/>
    <property type="evidence" value="ECO:0007669"/>
    <property type="project" value="InterPro"/>
</dbReference>
<dbReference type="Pfam" id="PF00528">
    <property type="entry name" value="BPD_transp_1"/>
    <property type="match status" value="1"/>
</dbReference>
<evidence type="ECO:0000256" key="4">
    <source>
        <dbReference type="ARBA" id="ARBA00022475"/>
    </source>
</evidence>
<keyword evidence="5" id="KW-0762">Sugar transport</keyword>
<feature type="domain" description="ABC transmembrane type-1" evidence="10">
    <location>
        <begin position="73"/>
        <end position="264"/>
    </location>
</feature>
<comment type="caution">
    <text evidence="11">The sequence shown here is derived from an EMBL/GenBank/DDBJ whole genome shotgun (WGS) entry which is preliminary data.</text>
</comment>
<evidence type="ECO:0000256" key="7">
    <source>
        <dbReference type="ARBA" id="ARBA00022989"/>
    </source>
</evidence>
<dbReference type="AlphaFoldDB" id="A0A4U8QMC1"/>
<keyword evidence="12" id="KW-1185">Reference proteome</keyword>
<evidence type="ECO:0000256" key="8">
    <source>
        <dbReference type="ARBA" id="ARBA00023136"/>
    </source>
</evidence>
<dbReference type="PANTHER" id="PTHR32243:SF50">
    <property type="entry name" value="MALTOSE_MALTODEXTRIN TRANSPORT SYSTEM PERMEASE PROTEIN MALG"/>
    <property type="match status" value="1"/>
</dbReference>
<feature type="transmembrane region" description="Helical" evidence="9">
    <location>
        <begin position="185"/>
        <end position="210"/>
    </location>
</feature>
<dbReference type="InterPro" id="IPR050901">
    <property type="entry name" value="BP-dep_ABC_trans_perm"/>
</dbReference>